<dbReference type="PANTHER" id="PTHR16514:SF3">
    <property type="entry name" value="LOW-DENSITY LIPOPROTEIN RECEPTOR CLASS A DOMAIN-CONTAINING PROTEIN 4-LIKE ISOFORM X1"/>
    <property type="match status" value="1"/>
</dbReference>
<feature type="transmembrane region" description="Helical" evidence="10">
    <location>
        <begin position="119"/>
        <end position="144"/>
    </location>
</feature>
<protein>
    <submittedName>
        <fullName evidence="11">Uncharacterized protein</fullName>
    </submittedName>
</protein>
<keyword evidence="7 10" id="KW-1133">Transmembrane helix</keyword>
<keyword evidence="12" id="KW-1185">Reference proteome</keyword>
<evidence type="ECO:0000256" key="10">
    <source>
        <dbReference type="SAM" id="Phobius"/>
    </source>
</evidence>
<evidence type="ECO:0000256" key="8">
    <source>
        <dbReference type="ARBA" id="ARBA00023136"/>
    </source>
</evidence>
<dbReference type="EMBL" id="CABPRJ010000963">
    <property type="protein sequence ID" value="VVC33062.1"/>
    <property type="molecule type" value="Genomic_DNA"/>
</dbReference>
<evidence type="ECO:0000256" key="1">
    <source>
        <dbReference type="ARBA" id="ARBA00004146"/>
    </source>
</evidence>
<evidence type="ECO:0000256" key="6">
    <source>
        <dbReference type="ARBA" id="ARBA00022753"/>
    </source>
</evidence>
<proteinExistence type="inferred from homology"/>
<dbReference type="GO" id="GO:0000139">
    <property type="term" value="C:Golgi membrane"/>
    <property type="evidence" value="ECO:0007669"/>
    <property type="project" value="TreeGrafter"/>
</dbReference>
<dbReference type="GO" id="GO:0070412">
    <property type="term" value="F:R-SMAD binding"/>
    <property type="evidence" value="ECO:0007669"/>
    <property type="project" value="InterPro"/>
</dbReference>
<evidence type="ECO:0000313" key="12">
    <source>
        <dbReference type="Proteomes" id="UP000325440"/>
    </source>
</evidence>
<dbReference type="GO" id="GO:0031901">
    <property type="term" value="C:early endosome membrane"/>
    <property type="evidence" value="ECO:0007669"/>
    <property type="project" value="UniProtKB-SubCell"/>
</dbReference>
<reference evidence="11 12" key="1">
    <citation type="submission" date="2019-08" db="EMBL/GenBank/DDBJ databases">
        <authorList>
            <person name="Alioto T."/>
            <person name="Alioto T."/>
            <person name="Gomez Garrido J."/>
        </authorList>
    </citation>
    <scope>NUCLEOTIDE SEQUENCE [LARGE SCALE GENOMIC DNA]</scope>
</reference>
<dbReference type="Proteomes" id="UP000325440">
    <property type="component" value="Unassembled WGS sequence"/>
</dbReference>
<dbReference type="AlphaFoldDB" id="A0A5E4MUD3"/>
<name>A0A5E4MUD3_9HEMI</name>
<evidence type="ECO:0000256" key="4">
    <source>
        <dbReference type="ARBA" id="ARBA00022692"/>
    </source>
</evidence>
<evidence type="ECO:0000256" key="7">
    <source>
        <dbReference type="ARBA" id="ARBA00022989"/>
    </source>
</evidence>
<dbReference type="GO" id="GO:0009968">
    <property type="term" value="P:negative regulation of signal transduction"/>
    <property type="evidence" value="ECO:0007669"/>
    <property type="project" value="UniProtKB-KW"/>
</dbReference>
<sequence>MRSRAAAFTDVNATIDVNATTDLVLHTVVTAAGRDVVRGQVVEAAAATVATTAAAATATVVIATADNATTAAAADTLFRQPTSPPSPLPPHQYQHQPPNRTDPSTDNDRVHRQSQSLGTVMVLMVVTVVVLGTVGLLTCVLHHYNQQYNPAVPCLSAPSGPHHRLSTPPPPPPSPPTKKKKPTTITATTTTTTATTTLVIASSPLPPPSPLSTSITDISRNSSCRSCSASSRTAMLTMRSNNGLTREHDHQVRLHSVRTDLGLDLPPRIHLPDGEEYPYDSMAKIHLRNSEQEREIYQKCIRGPPNRTIWQPVSECGGKLSQPHRSSSTSGLTSLSTSPSEVDSVTRCNSVSSRYACLPRTGFPPVDNIQSLSSLTMVPCLSHVDKQTLSQ</sequence>
<keyword evidence="5" id="KW-0734">Signal transduction inhibitor</keyword>
<feature type="region of interest" description="Disordered" evidence="9">
    <location>
        <begin position="159"/>
        <end position="185"/>
    </location>
</feature>
<evidence type="ECO:0000313" key="11">
    <source>
        <dbReference type="EMBL" id="VVC33062.1"/>
    </source>
</evidence>
<organism evidence="11 12">
    <name type="scientific">Cinara cedri</name>
    <dbReference type="NCBI Taxonomy" id="506608"/>
    <lineage>
        <taxon>Eukaryota</taxon>
        <taxon>Metazoa</taxon>
        <taxon>Ecdysozoa</taxon>
        <taxon>Arthropoda</taxon>
        <taxon>Hexapoda</taxon>
        <taxon>Insecta</taxon>
        <taxon>Pterygota</taxon>
        <taxon>Neoptera</taxon>
        <taxon>Paraneoptera</taxon>
        <taxon>Hemiptera</taxon>
        <taxon>Sternorrhyncha</taxon>
        <taxon>Aphidomorpha</taxon>
        <taxon>Aphidoidea</taxon>
        <taxon>Aphididae</taxon>
        <taxon>Lachninae</taxon>
        <taxon>Cinara</taxon>
    </lineage>
</organism>
<feature type="compositionally biased region" description="Low complexity" evidence="9">
    <location>
        <begin position="326"/>
        <end position="340"/>
    </location>
</feature>
<evidence type="ECO:0000256" key="2">
    <source>
        <dbReference type="ARBA" id="ARBA00004190"/>
    </source>
</evidence>
<evidence type="ECO:0000256" key="5">
    <source>
        <dbReference type="ARBA" id="ARBA00022700"/>
    </source>
</evidence>
<gene>
    <name evidence="11" type="ORF">CINCED_3A012677</name>
</gene>
<evidence type="ECO:0000256" key="3">
    <source>
        <dbReference type="ARBA" id="ARBA00009908"/>
    </source>
</evidence>
<keyword evidence="8 10" id="KW-0472">Membrane</keyword>
<feature type="region of interest" description="Disordered" evidence="9">
    <location>
        <begin position="78"/>
        <end position="112"/>
    </location>
</feature>
<dbReference type="OrthoDB" id="10038550at2759"/>
<comment type="similarity">
    <text evidence="3">Belongs to the PMEPA1 family.</text>
</comment>
<accession>A0A5E4MUD3</accession>
<feature type="region of interest" description="Disordered" evidence="9">
    <location>
        <begin position="317"/>
        <end position="343"/>
    </location>
</feature>
<comment type="subcellular location">
    <subcellularLocation>
        <location evidence="1">Early endosome membrane</location>
    </subcellularLocation>
    <subcellularLocation>
        <location evidence="2">Endosome membrane</location>
        <topology evidence="2">Single-pass membrane protein</topology>
    </subcellularLocation>
</comment>
<keyword evidence="6" id="KW-0967">Endosome</keyword>
<evidence type="ECO:0000256" key="9">
    <source>
        <dbReference type="SAM" id="MobiDB-lite"/>
    </source>
</evidence>
<feature type="compositionally biased region" description="Pro residues" evidence="9">
    <location>
        <begin position="167"/>
        <end position="176"/>
    </location>
</feature>
<dbReference type="InterPro" id="IPR043445">
    <property type="entry name" value="TMEPAI/LRAD4"/>
</dbReference>
<dbReference type="PANTHER" id="PTHR16514">
    <property type="entry name" value="LOW DENSITY LIPOPROTEIN RECEPTOR CLASS A DOMAIN-CONTAINING 4A"/>
    <property type="match status" value="1"/>
</dbReference>
<keyword evidence="4 10" id="KW-0812">Transmembrane</keyword>